<sequence>GRPAPAFCGRLMQAWPALSRSLWTVGWKSQKSLRVLAAEVKIHREVLCSQTAALILVTVWNQKPNTSRCRKRMTDL</sequence>
<protein>
    <submittedName>
        <fullName evidence="1">Adrenergic receptor, beta 3a</fullName>
    </submittedName>
</protein>
<name>A0A1A8N2Y9_9TELE</name>
<feature type="non-terminal residue" evidence="1">
    <location>
        <position position="1"/>
    </location>
</feature>
<dbReference type="EMBL" id="HAEG01000043">
    <property type="protein sequence ID" value="SBR63247.1"/>
    <property type="molecule type" value="Transcribed_RNA"/>
</dbReference>
<reference evidence="1" key="2">
    <citation type="submission" date="2016-06" db="EMBL/GenBank/DDBJ databases">
        <title>The genome of a short-lived fish provides insights into sex chromosome evolution and the genetic control of aging.</title>
        <authorList>
            <person name="Reichwald K."/>
            <person name="Felder M."/>
            <person name="Petzold A."/>
            <person name="Koch P."/>
            <person name="Groth M."/>
            <person name="Platzer M."/>
        </authorList>
    </citation>
    <scope>NUCLEOTIDE SEQUENCE</scope>
    <source>
        <tissue evidence="1">Brain</tissue>
    </source>
</reference>
<accession>A0A1A8N2Y9</accession>
<gene>
    <name evidence="1" type="primary">ADRB3A</name>
</gene>
<evidence type="ECO:0000313" key="1">
    <source>
        <dbReference type="EMBL" id="SBR63247.1"/>
    </source>
</evidence>
<proteinExistence type="predicted"/>
<dbReference type="AlphaFoldDB" id="A0A1A8N2Y9"/>
<reference evidence="1" key="1">
    <citation type="submission" date="2016-05" db="EMBL/GenBank/DDBJ databases">
        <authorList>
            <person name="Lavstsen T."/>
            <person name="Jespersen J.S."/>
        </authorList>
    </citation>
    <scope>NUCLEOTIDE SEQUENCE</scope>
    <source>
        <tissue evidence="1">Brain</tissue>
    </source>
</reference>
<keyword evidence="1" id="KW-0675">Receptor</keyword>
<organism evidence="1">
    <name type="scientific">Nothobranchius pienaari</name>
    <dbReference type="NCBI Taxonomy" id="704102"/>
    <lineage>
        <taxon>Eukaryota</taxon>
        <taxon>Metazoa</taxon>
        <taxon>Chordata</taxon>
        <taxon>Craniata</taxon>
        <taxon>Vertebrata</taxon>
        <taxon>Euteleostomi</taxon>
        <taxon>Actinopterygii</taxon>
        <taxon>Neopterygii</taxon>
        <taxon>Teleostei</taxon>
        <taxon>Neoteleostei</taxon>
        <taxon>Acanthomorphata</taxon>
        <taxon>Ovalentaria</taxon>
        <taxon>Atherinomorphae</taxon>
        <taxon>Cyprinodontiformes</taxon>
        <taxon>Nothobranchiidae</taxon>
        <taxon>Nothobranchius</taxon>
    </lineage>
</organism>